<feature type="domain" description="Response regulatory" evidence="2">
    <location>
        <begin position="26"/>
        <end position="150"/>
    </location>
</feature>
<dbReference type="CDD" id="cd00077">
    <property type="entry name" value="HDc"/>
    <property type="match status" value="1"/>
</dbReference>
<dbReference type="InterPro" id="IPR011006">
    <property type="entry name" value="CheY-like_superfamily"/>
</dbReference>
<evidence type="ECO:0000256" key="1">
    <source>
        <dbReference type="PROSITE-ProRule" id="PRU00169"/>
    </source>
</evidence>
<dbReference type="Proteomes" id="UP000649604">
    <property type="component" value="Unassembled WGS sequence"/>
</dbReference>
<protein>
    <submittedName>
        <fullName evidence="4">DUF3369 domain-containing protein</fullName>
    </submittedName>
</protein>
<dbReference type="InterPro" id="IPR037522">
    <property type="entry name" value="HD_GYP_dom"/>
</dbReference>
<dbReference type="EMBL" id="WJJP01000471">
    <property type="protein sequence ID" value="MBD3325784.1"/>
    <property type="molecule type" value="Genomic_DNA"/>
</dbReference>
<dbReference type="InterPro" id="IPR001789">
    <property type="entry name" value="Sig_transdc_resp-reg_receiver"/>
</dbReference>
<dbReference type="PANTHER" id="PTHR45228">
    <property type="entry name" value="CYCLIC DI-GMP PHOSPHODIESTERASE TM_0186-RELATED"/>
    <property type="match status" value="1"/>
</dbReference>
<organism evidence="4 5">
    <name type="scientific">candidate division KSB3 bacterium</name>
    <dbReference type="NCBI Taxonomy" id="2044937"/>
    <lineage>
        <taxon>Bacteria</taxon>
        <taxon>candidate division KSB3</taxon>
    </lineage>
</organism>
<dbReference type="PROSITE" id="PS51832">
    <property type="entry name" value="HD_GYP"/>
    <property type="match status" value="1"/>
</dbReference>
<gene>
    <name evidence="4" type="ORF">GF339_14460</name>
</gene>
<evidence type="ECO:0000259" key="3">
    <source>
        <dbReference type="PROSITE" id="PS51832"/>
    </source>
</evidence>
<dbReference type="SUPFAM" id="SSF52172">
    <property type="entry name" value="CheY-like"/>
    <property type="match status" value="1"/>
</dbReference>
<dbReference type="PROSITE" id="PS50110">
    <property type="entry name" value="RESPONSE_REGULATORY"/>
    <property type="match status" value="1"/>
</dbReference>
<dbReference type="Pfam" id="PF11849">
    <property type="entry name" value="DUF3369"/>
    <property type="match status" value="1"/>
</dbReference>
<dbReference type="Gene3D" id="1.10.3210.10">
    <property type="entry name" value="Hypothetical protein af1432"/>
    <property type="match status" value="1"/>
</dbReference>
<dbReference type="Gene3D" id="3.40.50.2300">
    <property type="match status" value="1"/>
</dbReference>
<comment type="caution">
    <text evidence="4">The sequence shown here is derived from an EMBL/GenBank/DDBJ whole genome shotgun (WGS) entry which is preliminary data.</text>
</comment>
<dbReference type="InterPro" id="IPR003607">
    <property type="entry name" value="HD/PDEase_dom"/>
</dbReference>
<feature type="domain" description="HD-GYP" evidence="3">
    <location>
        <begin position="319"/>
        <end position="516"/>
    </location>
</feature>
<dbReference type="SMART" id="SM00448">
    <property type="entry name" value="REC"/>
    <property type="match status" value="1"/>
</dbReference>
<dbReference type="InterPro" id="IPR021800">
    <property type="entry name" value="DUF3369"/>
</dbReference>
<keyword evidence="1" id="KW-0597">Phosphoprotein</keyword>
<feature type="modified residue" description="4-aspartylphosphate" evidence="1">
    <location>
        <position position="81"/>
    </location>
</feature>
<accession>A0A9D5Q6F3</accession>
<dbReference type="InterPro" id="IPR052020">
    <property type="entry name" value="Cyclic_di-GMP/3'3'-cGAMP_PDE"/>
</dbReference>
<dbReference type="Pfam" id="PF13487">
    <property type="entry name" value="HD_5"/>
    <property type="match status" value="1"/>
</dbReference>
<dbReference type="PANTHER" id="PTHR45228:SF9">
    <property type="entry name" value="3'3'-CGAMP-SPECIFIC PHOSPHODIESTERASE 2"/>
    <property type="match status" value="1"/>
</dbReference>
<reference evidence="4" key="1">
    <citation type="submission" date="2019-11" db="EMBL/GenBank/DDBJ databases">
        <title>Microbial mats filling the niche in hypersaline microbial mats.</title>
        <authorList>
            <person name="Wong H.L."/>
            <person name="Macleod F.I."/>
            <person name="White R.A. III"/>
            <person name="Burns B.P."/>
        </authorList>
    </citation>
    <scope>NUCLEOTIDE SEQUENCE</scope>
    <source>
        <strain evidence="4">Rbin_158</strain>
    </source>
</reference>
<name>A0A9D5Q6F3_9BACT</name>
<evidence type="ECO:0000313" key="4">
    <source>
        <dbReference type="EMBL" id="MBD3325784.1"/>
    </source>
</evidence>
<evidence type="ECO:0000313" key="5">
    <source>
        <dbReference type="Proteomes" id="UP000649604"/>
    </source>
</evidence>
<evidence type="ECO:0000259" key="2">
    <source>
        <dbReference type="PROSITE" id="PS50110"/>
    </source>
</evidence>
<sequence length="540" mass="61561">MVNISDDLCFADEFPESDTEQAAPWKVIIADDEEEVHAVTHMVLDNFTFEGRRLHLLSAYSGQETQDLIEQHPDTAVILLDVVMEEDTTGLEVVKYIREQLGNQFVRIILRTGQPGQAPERQVTMEYDINDYKEKTELTAQKLFTTIIGLLRAYRDLKTIEKRRQGLKQVTTISTNLLKHQSLPQFVRSLLLHLSTFLQLESTIDQASPAHHVGLVMLYREETCSVLAGTGAFKELGGTPASEDMSPELQRIVHHALEKKHSLFSTTFYLGYFPTKGGSQYLIYLQSHTALSPIDQELLQVLETNIQVAFENIELNQEIVETQRDVIFTLGEVIETRAKQTRQRVKDVATYAHLLALKAGVEEAQADLLKMASPLRDVGILGISDAILHKQPPVSDEEWDIFRQHPSVGYEILHRTKQPILKTAADLALHHHERWDGQGYPQGLQGEQIHRLARILQIAERFDELACQPFPPETDKQHHLRTVLTQERGAQYDPTLVDLLLEHLEEFIDLHQTLILSTHEKKLDHSPGVMNDENHPKKHR</sequence>
<proteinExistence type="predicted"/>
<dbReference type="GO" id="GO:0000160">
    <property type="term" value="P:phosphorelay signal transduction system"/>
    <property type="evidence" value="ECO:0007669"/>
    <property type="project" value="InterPro"/>
</dbReference>
<dbReference type="SUPFAM" id="SSF109604">
    <property type="entry name" value="HD-domain/PDEase-like"/>
    <property type="match status" value="1"/>
</dbReference>
<dbReference type="AlphaFoldDB" id="A0A9D5Q6F3"/>